<evidence type="ECO:0000256" key="1">
    <source>
        <dbReference type="SAM" id="Phobius"/>
    </source>
</evidence>
<keyword evidence="1" id="KW-0472">Membrane</keyword>
<feature type="transmembrane region" description="Helical" evidence="1">
    <location>
        <begin position="27"/>
        <end position="44"/>
    </location>
</feature>
<accession>A0A090Z5X8</accession>
<dbReference type="AlphaFoldDB" id="A0A090Z5X8"/>
<comment type="caution">
    <text evidence="2">The sequence shown here is derived from an EMBL/GenBank/DDBJ whole genome shotgun (WGS) entry which is preliminary data.</text>
</comment>
<evidence type="ECO:0000313" key="3">
    <source>
        <dbReference type="Proteomes" id="UP000029389"/>
    </source>
</evidence>
<reference evidence="2 3" key="1">
    <citation type="submission" date="2014-04" db="EMBL/GenBank/DDBJ databases">
        <authorList>
            <person name="Bishop-Lilly K.A."/>
            <person name="Broomall S.M."/>
            <person name="Chain P.S."/>
            <person name="Chertkov O."/>
            <person name="Coyne S.R."/>
            <person name="Daligault H.E."/>
            <person name="Davenport K.W."/>
            <person name="Erkkila T."/>
            <person name="Frey K.G."/>
            <person name="Gibbons H.S."/>
            <person name="Gu W."/>
            <person name="Jaissle J."/>
            <person name="Johnson S.L."/>
            <person name="Koroleva G.I."/>
            <person name="Ladner J.T."/>
            <person name="Lo C.-C."/>
            <person name="Minogue T.D."/>
            <person name="Munk C."/>
            <person name="Palacios G.F."/>
            <person name="Redden C.L."/>
            <person name="Rosenzweig C.N."/>
            <person name="Scholz M.B."/>
            <person name="Teshima H."/>
            <person name="Xu Y."/>
        </authorList>
    </citation>
    <scope>NUCLEOTIDE SEQUENCE [LARGE SCALE GENOMIC DNA]</scope>
    <source>
        <strain evidence="2 3">BHP</strain>
    </source>
</reference>
<dbReference type="EMBL" id="JMQC01000008">
    <property type="protein sequence ID" value="KFM99785.1"/>
    <property type="molecule type" value="Genomic_DNA"/>
</dbReference>
<protein>
    <submittedName>
        <fullName evidence="2">Bacterial PH domain protein</fullName>
    </submittedName>
</protein>
<sequence>MQIYPFLEEKHSCFRICIEGGFVNSRIILSLVIAGATFYHYFVVTNKRLRIKSLDCYFKKVNAYNILIDDIQAVSQHEKEKNVHAFSIHLNTFSPL</sequence>
<keyword evidence="1" id="KW-1133">Transmembrane helix</keyword>
<gene>
    <name evidence="2" type="ORF">DJ93_4093</name>
</gene>
<organism evidence="2 3">
    <name type="scientific">Bacillus clarus</name>
    <dbReference type="NCBI Taxonomy" id="2338372"/>
    <lineage>
        <taxon>Bacteria</taxon>
        <taxon>Bacillati</taxon>
        <taxon>Bacillota</taxon>
        <taxon>Bacilli</taxon>
        <taxon>Bacillales</taxon>
        <taxon>Bacillaceae</taxon>
        <taxon>Bacillus</taxon>
        <taxon>Bacillus cereus group</taxon>
    </lineage>
</organism>
<proteinExistence type="predicted"/>
<dbReference type="Proteomes" id="UP000029389">
    <property type="component" value="Unassembled WGS sequence"/>
</dbReference>
<keyword evidence="1" id="KW-0812">Transmembrane</keyword>
<evidence type="ECO:0000313" key="2">
    <source>
        <dbReference type="EMBL" id="KFM99785.1"/>
    </source>
</evidence>
<name>A0A090Z5X8_9BACI</name>